<dbReference type="AlphaFoldDB" id="C8W0Z1"/>
<dbReference type="EMBL" id="CP001720">
    <property type="protein sequence ID" value="ACV63387.1"/>
    <property type="molecule type" value="Genomic_DNA"/>
</dbReference>
<proteinExistence type="predicted"/>
<name>C8W0Z1_DESAS</name>
<dbReference type="Proteomes" id="UP000002217">
    <property type="component" value="Chromosome"/>
</dbReference>
<protein>
    <submittedName>
        <fullName evidence="1">Uncharacterized protein</fullName>
    </submittedName>
</protein>
<dbReference type="KEGG" id="dae:Dtox_2594"/>
<sequence length="112" mass="13054">MPYQFNCSFHCTEPEKINRITFAIICKSSFIGYLNGKEVVRSDKISTECNYIDLTDYKNNLQVGDNEILIELQQMDFQQIDTQQMNLAQIELRQLPIAGKDHMLFMAELILE</sequence>
<organism evidence="1 2">
    <name type="scientific">Desulfofarcimen acetoxidans (strain ATCC 49208 / DSM 771 / KCTC 5769 / VKM B-1644 / 5575)</name>
    <name type="common">Desulfotomaculum acetoxidans</name>
    <dbReference type="NCBI Taxonomy" id="485916"/>
    <lineage>
        <taxon>Bacteria</taxon>
        <taxon>Bacillati</taxon>
        <taxon>Bacillota</taxon>
        <taxon>Clostridia</taxon>
        <taxon>Eubacteriales</taxon>
        <taxon>Peptococcaceae</taxon>
        <taxon>Desulfofarcimen</taxon>
    </lineage>
</organism>
<evidence type="ECO:0000313" key="1">
    <source>
        <dbReference type="EMBL" id="ACV63387.1"/>
    </source>
</evidence>
<reference evidence="1 2" key="1">
    <citation type="journal article" date="2009" name="Stand. Genomic Sci.">
        <title>Complete genome sequence of Desulfotomaculum acetoxidans type strain (5575).</title>
        <authorList>
            <person name="Spring S."/>
            <person name="Lapidus A."/>
            <person name="Schroder M."/>
            <person name="Gleim D."/>
            <person name="Sims D."/>
            <person name="Meincke L."/>
            <person name="Glavina Del Rio T."/>
            <person name="Tice H."/>
            <person name="Copeland A."/>
            <person name="Cheng J.F."/>
            <person name="Lucas S."/>
            <person name="Chen F."/>
            <person name="Nolan M."/>
            <person name="Bruce D."/>
            <person name="Goodwin L."/>
            <person name="Pitluck S."/>
            <person name="Ivanova N."/>
            <person name="Mavromatis K."/>
            <person name="Mikhailova N."/>
            <person name="Pati A."/>
            <person name="Chen A."/>
            <person name="Palaniappan K."/>
            <person name="Land M."/>
            <person name="Hauser L."/>
            <person name="Chang Y.J."/>
            <person name="Jeffries C.D."/>
            <person name="Chain P."/>
            <person name="Saunders E."/>
            <person name="Brettin T."/>
            <person name="Detter J.C."/>
            <person name="Goker M."/>
            <person name="Bristow J."/>
            <person name="Eisen J.A."/>
            <person name="Markowitz V."/>
            <person name="Hugenholtz P."/>
            <person name="Kyrpides N.C."/>
            <person name="Klenk H.P."/>
            <person name="Han C."/>
        </authorList>
    </citation>
    <scope>NUCLEOTIDE SEQUENCE [LARGE SCALE GENOMIC DNA]</scope>
    <source>
        <strain evidence="2">ATCC 49208 / DSM 771 / VKM B-1644</strain>
    </source>
</reference>
<evidence type="ECO:0000313" key="2">
    <source>
        <dbReference type="Proteomes" id="UP000002217"/>
    </source>
</evidence>
<gene>
    <name evidence="1" type="ordered locus">Dtox_2594</name>
</gene>
<dbReference type="Gene3D" id="2.60.120.260">
    <property type="entry name" value="Galactose-binding domain-like"/>
    <property type="match status" value="1"/>
</dbReference>
<dbReference type="RefSeq" id="WP_015758082.1">
    <property type="nucleotide sequence ID" value="NC_013216.1"/>
</dbReference>
<keyword evidence="2" id="KW-1185">Reference proteome</keyword>
<dbReference type="OrthoDB" id="9809781at2"/>
<dbReference type="HOGENOM" id="CLU_2141842_0_0_9"/>
<accession>C8W0Z1</accession>